<reference evidence="1 2" key="1">
    <citation type="submission" date="2022-08" db="EMBL/GenBank/DDBJ databases">
        <title>Bacterial and archaeal communities from various locations to study Microbial Dark Matter (Phase II).</title>
        <authorList>
            <person name="Stepanauskas R."/>
        </authorList>
    </citation>
    <scope>NUCLEOTIDE SEQUENCE [LARGE SCALE GENOMIC DNA]</scope>
    <source>
        <strain evidence="1 2">PD1</strain>
    </source>
</reference>
<keyword evidence="2" id="KW-1185">Reference proteome</keyword>
<dbReference type="PANTHER" id="PTHR38031:SF1">
    <property type="entry name" value="SULFUR CARRIER PROTEIN CYSO"/>
    <property type="match status" value="1"/>
</dbReference>
<dbReference type="Proteomes" id="UP001204798">
    <property type="component" value="Unassembled WGS sequence"/>
</dbReference>
<gene>
    <name evidence="1" type="ORF">M2350_000593</name>
</gene>
<protein>
    <submittedName>
        <fullName evidence="1">Molybdopterin synthase sulfur carrier subunit</fullName>
    </submittedName>
</protein>
<comment type="caution">
    <text evidence="1">The sequence shown here is derived from an EMBL/GenBank/DDBJ whole genome shotgun (WGS) entry which is preliminary data.</text>
</comment>
<name>A0ABT2EJS3_9BACT</name>
<accession>A0ABT2EJS3</accession>
<dbReference type="Gene3D" id="3.10.20.30">
    <property type="match status" value="1"/>
</dbReference>
<evidence type="ECO:0000313" key="2">
    <source>
        <dbReference type="Proteomes" id="UP001204798"/>
    </source>
</evidence>
<dbReference type="InterPro" id="IPR054834">
    <property type="entry name" value="SAMP1_3"/>
</dbReference>
<dbReference type="Pfam" id="PF02597">
    <property type="entry name" value="ThiS"/>
    <property type="match status" value="1"/>
</dbReference>
<dbReference type="InterPro" id="IPR003749">
    <property type="entry name" value="ThiS/MoaD-like"/>
</dbReference>
<organism evidence="1 2">
    <name type="scientific">Candidatus Fervidibacter sacchari</name>
    <dbReference type="NCBI Taxonomy" id="1448929"/>
    <lineage>
        <taxon>Bacteria</taxon>
        <taxon>Candidatus Fervidibacterota</taxon>
        <taxon>Candidatus Fervidibacter</taxon>
    </lineage>
</organism>
<dbReference type="NCBIfam" id="TIGR01687">
    <property type="entry name" value="moaD_arch"/>
    <property type="match status" value="1"/>
</dbReference>
<sequence length="91" mass="9998">MPVKVRIPTPLQSLTGGAAEVEAEGKTVRELIDDLERRYAGIKARLCDESGEVRRFVNIFVNDEDIRFLQGLDTELKEGDEVSIIPAIAGG</sequence>
<proteinExistence type="predicted"/>
<dbReference type="InterPro" id="IPR012675">
    <property type="entry name" value="Beta-grasp_dom_sf"/>
</dbReference>
<dbReference type="InterPro" id="IPR052045">
    <property type="entry name" value="Sulfur_Carrier/Prot_Modifier"/>
</dbReference>
<evidence type="ECO:0000313" key="1">
    <source>
        <dbReference type="EMBL" id="MCS3918196.1"/>
    </source>
</evidence>
<dbReference type="SUPFAM" id="SSF54285">
    <property type="entry name" value="MoaD/ThiS"/>
    <property type="match status" value="1"/>
</dbReference>
<dbReference type="InterPro" id="IPR016155">
    <property type="entry name" value="Mopterin_synth/thiamin_S_b"/>
</dbReference>
<dbReference type="CDD" id="cd17074">
    <property type="entry name" value="Ubl_CysO_like"/>
    <property type="match status" value="1"/>
</dbReference>
<dbReference type="NCBIfam" id="NF041918">
    <property type="entry name" value="SAMP1"/>
    <property type="match status" value="1"/>
</dbReference>
<dbReference type="PANTHER" id="PTHR38031">
    <property type="entry name" value="SULFUR CARRIER PROTEIN SLR0821-RELATED"/>
    <property type="match status" value="1"/>
</dbReference>
<dbReference type="InterPro" id="IPR010038">
    <property type="entry name" value="MoaD_arc-typ"/>
</dbReference>
<dbReference type="EMBL" id="JANUCP010000001">
    <property type="protein sequence ID" value="MCS3918196.1"/>
    <property type="molecule type" value="Genomic_DNA"/>
</dbReference>
<dbReference type="RefSeq" id="WP_018196494.1">
    <property type="nucleotide sequence ID" value="NZ_CP130454.1"/>
</dbReference>